<feature type="domain" description="CxC5 like cysteine cluster associated with KDZ" evidence="1">
    <location>
        <begin position="117"/>
        <end position="236"/>
    </location>
</feature>
<dbReference type="InterPro" id="IPR041539">
    <property type="entry name" value="CxC5"/>
</dbReference>
<dbReference type="Proteomes" id="UP000054166">
    <property type="component" value="Unassembled WGS sequence"/>
</dbReference>
<proteinExistence type="predicted"/>
<organism evidence="3 4">
    <name type="scientific">Piloderma croceum (strain F 1598)</name>
    <dbReference type="NCBI Taxonomy" id="765440"/>
    <lineage>
        <taxon>Eukaryota</taxon>
        <taxon>Fungi</taxon>
        <taxon>Dikarya</taxon>
        <taxon>Basidiomycota</taxon>
        <taxon>Agaricomycotina</taxon>
        <taxon>Agaricomycetes</taxon>
        <taxon>Agaricomycetidae</taxon>
        <taxon>Atheliales</taxon>
        <taxon>Atheliaceae</taxon>
        <taxon>Piloderma</taxon>
    </lineage>
</organism>
<dbReference type="AlphaFoldDB" id="A0A0C3APH8"/>
<dbReference type="InParanoid" id="A0A0C3APH8"/>
<gene>
    <name evidence="3" type="ORF">PILCRDRAFT_798649</name>
</gene>
<dbReference type="EMBL" id="KN833042">
    <property type="protein sequence ID" value="KIM75798.1"/>
    <property type="molecule type" value="Genomic_DNA"/>
</dbReference>
<feature type="domain" description="CxC6 like cysteine cluster associated with KDZ" evidence="2">
    <location>
        <begin position="334"/>
        <end position="405"/>
    </location>
</feature>
<protein>
    <recommendedName>
        <fullName evidence="5">CxC5 like cysteine cluster associated with KDZ domain-containing protein</fullName>
    </recommendedName>
</protein>
<evidence type="ECO:0000313" key="3">
    <source>
        <dbReference type="EMBL" id="KIM75798.1"/>
    </source>
</evidence>
<accession>A0A0C3APH8</accession>
<dbReference type="InterPro" id="IPR040898">
    <property type="entry name" value="CxC6"/>
</dbReference>
<dbReference type="Pfam" id="PF18718">
    <property type="entry name" value="CxC5"/>
    <property type="match status" value="1"/>
</dbReference>
<sequence length="561" mass="63825">MANLDTFDAIYELLKQYPGLSGKIGMEKGMTFVRLATHLKDEILMQQRPSYNLEEPPDRLPENVSEFLGNAMNIPDEYIEGCWNVFRQLVWHQDANGDSVGADVKFFRQYGLQNLLSACTLFPPTRTCTNIDCPKQHTGTLLRRKDDPRKAVLFTLGEGACPTYSIHLYCYECHTSYEHCYSVKNNTRTYYKGIPDVIEVGEHQFVEREVLNLFTGLMLLLWTSATNGAHVYNTCLSQPENQPDAWQFGFELRPEQVWDGFCLLSLLEDHARHHTTLAVPDDGAQKDRFTEAMKARKLRMQQAGQEEYAHACNKCVRVWEGVDGQPSYKCSVLVIDGITISHPCCGILHCQTSLASNRHCYCPSHDGHHHICAVEGCLQPVASRSSPDDSARLTCDIETHAALEKQHKQRVDSDAAQPTAEEVEEMEFDGNTDSACPNKPEVGNHKICALFGRRHTHNKQIMVRPCGIIVAWQTFFGSETTPQTVDMIHKVFRIEHSMPNIIFYDNNCGLYRHLVAVGDNLYKTVGLPVDVFHWQCKHRKSDIECSVHCRPPRCARREHIR</sequence>
<keyword evidence="4" id="KW-1185">Reference proteome</keyword>
<reference evidence="3 4" key="1">
    <citation type="submission" date="2014-04" db="EMBL/GenBank/DDBJ databases">
        <authorList>
            <consortium name="DOE Joint Genome Institute"/>
            <person name="Kuo A."/>
            <person name="Tarkka M."/>
            <person name="Buscot F."/>
            <person name="Kohler A."/>
            <person name="Nagy L.G."/>
            <person name="Floudas D."/>
            <person name="Copeland A."/>
            <person name="Barry K.W."/>
            <person name="Cichocki N."/>
            <person name="Veneault-Fourrey C."/>
            <person name="LaButti K."/>
            <person name="Lindquist E.A."/>
            <person name="Lipzen A."/>
            <person name="Lundell T."/>
            <person name="Morin E."/>
            <person name="Murat C."/>
            <person name="Sun H."/>
            <person name="Tunlid A."/>
            <person name="Henrissat B."/>
            <person name="Grigoriev I.V."/>
            <person name="Hibbett D.S."/>
            <person name="Martin F."/>
            <person name="Nordberg H.P."/>
            <person name="Cantor M.N."/>
            <person name="Hua S.X."/>
        </authorList>
    </citation>
    <scope>NUCLEOTIDE SEQUENCE [LARGE SCALE GENOMIC DNA]</scope>
    <source>
        <strain evidence="3 4">F 1598</strain>
    </source>
</reference>
<dbReference type="Pfam" id="PF18721">
    <property type="entry name" value="CxC6"/>
    <property type="match status" value="1"/>
</dbReference>
<evidence type="ECO:0000259" key="2">
    <source>
        <dbReference type="Pfam" id="PF18721"/>
    </source>
</evidence>
<evidence type="ECO:0000313" key="4">
    <source>
        <dbReference type="Proteomes" id="UP000054166"/>
    </source>
</evidence>
<name>A0A0C3APH8_PILCF</name>
<evidence type="ECO:0008006" key="5">
    <source>
        <dbReference type="Google" id="ProtNLM"/>
    </source>
</evidence>
<dbReference type="HOGENOM" id="CLU_004966_4_0_1"/>
<evidence type="ECO:0000259" key="1">
    <source>
        <dbReference type="Pfam" id="PF18718"/>
    </source>
</evidence>
<dbReference type="OrthoDB" id="3055037at2759"/>
<dbReference type="STRING" id="765440.A0A0C3APH8"/>
<reference evidence="4" key="2">
    <citation type="submission" date="2015-01" db="EMBL/GenBank/DDBJ databases">
        <title>Evolutionary Origins and Diversification of the Mycorrhizal Mutualists.</title>
        <authorList>
            <consortium name="DOE Joint Genome Institute"/>
            <consortium name="Mycorrhizal Genomics Consortium"/>
            <person name="Kohler A."/>
            <person name="Kuo A."/>
            <person name="Nagy L.G."/>
            <person name="Floudas D."/>
            <person name="Copeland A."/>
            <person name="Barry K.W."/>
            <person name="Cichocki N."/>
            <person name="Veneault-Fourrey C."/>
            <person name="LaButti K."/>
            <person name="Lindquist E.A."/>
            <person name="Lipzen A."/>
            <person name="Lundell T."/>
            <person name="Morin E."/>
            <person name="Murat C."/>
            <person name="Riley R."/>
            <person name="Ohm R."/>
            <person name="Sun H."/>
            <person name="Tunlid A."/>
            <person name="Henrissat B."/>
            <person name="Grigoriev I.V."/>
            <person name="Hibbett D.S."/>
            <person name="Martin F."/>
        </authorList>
    </citation>
    <scope>NUCLEOTIDE SEQUENCE [LARGE SCALE GENOMIC DNA]</scope>
    <source>
        <strain evidence="4">F 1598</strain>
    </source>
</reference>